<dbReference type="InterPro" id="IPR010432">
    <property type="entry name" value="RDD"/>
</dbReference>
<keyword evidence="2 5" id="KW-0812">Transmembrane</keyword>
<comment type="caution">
    <text evidence="7">The sequence shown here is derived from an EMBL/GenBank/DDBJ whole genome shotgun (WGS) entry which is preliminary data.</text>
</comment>
<feature type="transmembrane region" description="Helical" evidence="5">
    <location>
        <begin position="147"/>
        <end position="167"/>
    </location>
</feature>
<keyword evidence="8" id="KW-1185">Reference proteome</keyword>
<proteinExistence type="predicted"/>
<accession>A0A4R9JPB5</accession>
<protein>
    <submittedName>
        <fullName evidence="7">RDD family protein</fullName>
    </submittedName>
</protein>
<dbReference type="Proteomes" id="UP000297609">
    <property type="component" value="Unassembled WGS sequence"/>
</dbReference>
<dbReference type="Pfam" id="PF06271">
    <property type="entry name" value="RDD"/>
    <property type="match status" value="1"/>
</dbReference>
<dbReference type="EMBL" id="RQGG01000032">
    <property type="protein sequence ID" value="TGL51411.1"/>
    <property type="molecule type" value="Genomic_DNA"/>
</dbReference>
<evidence type="ECO:0000313" key="8">
    <source>
        <dbReference type="Proteomes" id="UP000297609"/>
    </source>
</evidence>
<gene>
    <name evidence="7" type="ORF">EHQ59_10965</name>
</gene>
<comment type="subcellular location">
    <subcellularLocation>
        <location evidence="1">Membrane</location>
        <topology evidence="1">Multi-pass membrane protein</topology>
    </subcellularLocation>
</comment>
<dbReference type="AlphaFoldDB" id="A0A4R9JPB5"/>
<evidence type="ECO:0000256" key="5">
    <source>
        <dbReference type="SAM" id="Phobius"/>
    </source>
</evidence>
<organism evidence="7 8">
    <name type="scientific">Leptospira kemamanensis</name>
    <dbReference type="NCBI Taxonomy" id="2484942"/>
    <lineage>
        <taxon>Bacteria</taxon>
        <taxon>Pseudomonadati</taxon>
        <taxon>Spirochaetota</taxon>
        <taxon>Spirochaetia</taxon>
        <taxon>Leptospirales</taxon>
        <taxon>Leptospiraceae</taxon>
        <taxon>Leptospira</taxon>
    </lineage>
</organism>
<dbReference type="OrthoDB" id="326659at2"/>
<evidence type="ECO:0000256" key="3">
    <source>
        <dbReference type="ARBA" id="ARBA00022989"/>
    </source>
</evidence>
<keyword evidence="4 5" id="KW-0472">Membrane</keyword>
<dbReference type="GO" id="GO:0016020">
    <property type="term" value="C:membrane"/>
    <property type="evidence" value="ECO:0007669"/>
    <property type="project" value="UniProtKB-SubCell"/>
</dbReference>
<evidence type="ECO:0000256" key="4">
    <source>
        <dbReference type="ARBA" id="ARBA00023136"/>
    </source>
</evidence>
<keyword evidence="3 5" id="KW-1133">Transmembrane helix</keyword>
<name>A0A4R9JPB5_9LEPT</name>
<dbReference type="RefSeq" id="WP_135619692.1">
    <property type="nucleotide sequence ID" value="NZ_RQGG01000032.1"/>
</dbReference>
<sequence length="174" mass="20403">MNQKPNNHYTSRILAKFFDIKAAEILSIHLTDFILVHIEGEILNQILPYILAFIVFLVYDTSFQFFANGSLGKKIFNIHLVSKENENQQIPITTIFNRSFYVCCFGLGFMIPKISTLFVLFNIFYLFKNGTTHWDKVLKLKPVFKPISIGRMILIAFCFFILLNSYYQLIKDYF</sequence>
<reference evidence="7" key="1">
    <citation type="journal article" date="2019" name="PLoS Negl. Trop. Dis.">
        <title>Revisiting the worldwide diversity of Leptospira species in the environment.</title>
        <authorList>
            <person name="Vincent A.T."/>
            <person name="Schiettekatte O."/>
            <person name="Bourhy P."/>
            <person name="Veyrier F.J."/>
            <person name="Picardeau M."/>
        </authorList>
    </citation>
    <scope>NUCLEOTIDE SEQUENCE [LARGE SCALE GENOMIC DNA]</scope>
    <source>
        <strain evidence="7">201702454</strain>
    </source>
</reference>
<feature type="transmembrane region" description="Helical" evidence="5">
    <location>
        <begin position="46"/>
        <end position="67"/>
    </location>
</feature>
<feature type="domain" description="RDD" evidence="6">
    <location>
        <begin position="10"/>
        <end position="136"/>
    </location>
</feature>
<feature type="transmembrane region" description="Helical" evidence="5">
    <location>
        <begin position="100"/>
        <end position="127"/>
    </location>
</feature>
<evidence type="ECO:0000259" key="6">
    <source>
        <dbReference type="Pfam" id="PF06271"/>
    </source>
</evidence>
<evidence type="ECO:0000256" key="2">
    <source>
        <dbReference type="ARBA" id="ARBA00022692"/>
    </source>
</evidence>
<evidence type="ECO:0000313" key="7">
    <source>
        <dbReference type="EMBL" id="TGL51411.1"/>
    </source>
</evidence>
<evidence type="ECO:0000256" key="1">
    <source>
        <dbReference type="ARBA" id="ARBA00004141"/>
    </source>
</evidence>